<sequence>MDPQVVTDSGQSGDGHSTLWWSEAGCDDQAKDGDVYLSIVKSFGSVVIKQLTQPTSPGKTEVNSLLNLDVVLATARWAQSRHLTPAQFDQVKGDDRLVFISGPPGTGKNEMLVRKALAWLKQGDDVCILVLWDGNEAVSRDIHRRIMQHGKLLPGTATLLHCNLPDPDFCDVIKASATKDMKFIVPEASWLLTVRWNQLRQVIGKFCLWASSRHRCPVPAAMTKIDLTHSLSCPPVVVSELELCPAFTVRAMLRYTPSHASVPAGLLPPTDGPPVKRICHSQHAQSEQADVWQCYECGVEVARFLIADLAIGAPLRGDSDGRRDMLKFRDVLISGHIVLPEACTQLSKRDSSTAQSNTIHVQPAGDGGSGKEELSEESSPQWSGFLHGLAETEVPFDVITKGDNEAVERLVSPDEVDLAHVAEPVMVLGLQRPVVVVIGTNDIMKTCPEYVDPRFDVIACCTSQLVLVEGF</sequence>
<name>A0AAN9BHA2_9CAEN</name>
<protein>
    <submittedName>
        <fullName evidence="2">Uncharacterized protein</fullName>
    </submittedName>
</protein>
<dbReference type="EMBL" id="JBAMIC010000007">
    <property type="protein sequence ID" value="KAK7105163.1"/>
    <property type="molecule type" value="Genomic_DNA"/>
</dbReference>
<evidence type="ECO:0000256" key="1">
    <source>
        <dbReference type="SAM" id="MobiDB-lite"/>
    </source>
</evidence>
<organism evidence="2 3">
    <name type="scientific">Littorina saxatilis</name>
    <dbReference type="NCBI Taxonomy" id="31220"/>
    <lineage>
        <taxon>Eukaryota</taxon>
        <taxon>Metazoa</taxon>
        <taxon>Spiralia</taxon>
        <taxon>Lophotrochozoa</taxon>
        <taxon>Mollusca</taxon>
        <taxon>Gastropoda</taxon>
        <taxon>Caenogastropoda</taxon>
        <taxon>Littorinimorpha</taxon>
        <taxon>Littorinoidea</taxon>
        <taxon>Littorinidae</taxon>
        <taxon>Littorina</taxon>
    </lineage>
</organism>
<dbReference type="AlphaFoldDB" id="A0AAN9BHA2"/>
<gene>
    <name evidence="2" type="ORF">V1264_016577</name>
</gene>
<dbReference type="InterPro" id="IPR027417">
    <property type="entry name" value="P-loop_NTPase"/>
</dbReference>
<dbReference type="Gene3D" id="3.40.50.300">
    <property type="entry name" value="P-loop containing nucleotide triphosphate hydrolases"/>
    <property type="match status" value="1"/>
</dbReference>
<reference evidence="2 3" key="1">
    <citation type="submission" date="2024-02" db="EMBL/GenBank/DDBJ databases">
        <title>Chromosome-scale genome assembly of the rough periwinkle Littorina saxatilis.</title>
        <authorList>
            <person name="De Jode A."/>
            <person name="Faria R."/>
            <person name="Formenti G."/>
            <person name="Sims Y."/>
            <person name="Smith T.P."/>
            <person name="Tracey A."/>
            <person name="Wood J.M.D."/>
            <person name="Zagrodzka Z.B."/>
            <person name="Johannesson K."/>
            <person name="Butlin R.K."/>
            <person name="Leder E.H."/>
        </authorList>
    </citation>
    <scope>NUCLEOTIDE SEQUENCE [LARGE SCALE GENOMIC DNA]</scope>
    <source>
        <strain evidence="2">Snail1</strain>
        <tissue evidence="2">Muscle</tissue>
    </source>
</reference>
<feature type="region of interest" description="Disordered" evidence="1">
    <location>
        <begin position="349"/>
        <end position="377"/>
    </location>
</feature>
<accession>A0AAN9BHA2</accession>
<proteinExistence type="predicted"/>
<evidence type="ECO:0000313" key="3">
    <source>
        <dbReference type="Proteomes" id="UP001374579"/>
    </source>
</evidence>
<comment type="caution">
    <text evidence="2">The sequence shown here is derived from an EMBL/GenBank/DDBJ whole genome shotgun (WGS) entry which is preliminary data.</text>
</comment>
<evidence type="ECO:0000313" key="2">
    <source>
        <dbReference type="EMBL" id="KAK7105163.1"/>
    </source>
</evidence>
<keyword evidence="3" id="KW-1185">Reference proteome</keyword>
<dbReference type="SUPFAM" id="SSF52540">
    <property type="entry name" value="P-loop containing nucleoside triphosphate hydrolases"/>
    <property type="match status" value="1"/>
</dbReference>
<dbReference type="Proteomes" id="UP001374579">
    <property type="component" value="Unassembled WGS sequence"/>
</dbReference>